<evidence type="ECO:0000256" key="1">
    <source>
        <dbReference type="ARBA" id="ARBA00005429"/>
    </source>
</evidence>
<sequence length="63" mass="7033">MDDSSWEFVFMEDVQGHIEEHGVSGIEEFFKTKLGRWKDVEINIGITGNSGVGKSSFINAIRG</sequence>
<dbReference type="PROSITE" id="PS51716">
    <property type="entry name" value="G_IRG"/>
    <property type="match status" value="1"/>
</dbReference>
<comment type="caution">
    <text evidence="2">The sequence shown here is derived from an EMBL/GenBank/DDBJ whole genome shotgun (WGS) entry which is preliminary data.</text>
</comment>
<feature type="non-terminal residue" evidence="2">
    <location>
        <position position="63"/>
    </location>
</feature>
<dbReference type="GO" id="GO:0016020">
    <property type="term" value="C:membrane"/>
    <property type="evidence" value="ECO:0007669"/>
    <property type="project" value="InterPro"/>
</dbReference>
<dbReference type="GO" id="GO:0005525">
    <property type="term" value="F:GTP binding"/>
    <property type="evidence" value="ECO:0007669"/>
    <property type="project" value="InterPro"/>
</dbReference>
<organism evidence="2 3">
    <name type="scientific">Paramuricea clavata</name>
    <name type="common">Red gorgonian</name>
    <name type="synonym">Violescent sea-whip</name>
    <dbReference type="NCBI Taxonomy" id="317549"/>
    <lineage>
        <taxon>Eukaryota</taxon>
        <taxon>Metazoa</taxon>
        <taxon>Cnidaria</taxon>
        <taxon>Anthozoa</taxon>
        <taxon>Octocorallia</taxon>
        <taxon>Malacalcyonacea</taxon>
        <taxon>Plexauridae</taxon>
        <taxon>Paramuricea</taxon>
    </lineage>
</organism>
<evidence type="ECO:0000313" key="3">
    <source>
        <dbReference type="Proteomes" id="UP001152795"/>
    </source>
</evidence>
<reference evidence="2" key="1">
    <citation type="submission" date="2020-04" db="EMBL/GenBank/DDBJ databases">
        <authorList>
            <person name="Alioto T."/>
            <person name="Alioto T."/>
            <person name="Gomez Garrido J."/>
        </authorList>
    </citation>
    <scope>NUCLEOTIDE SEQUENCE</scope>
    <source>
        <strain evidence="2">A484AB</strain>
    </source>
</reference>
<dbReference type="InterPro" id="IPR007743">
    <property type="entry name" value="Immunity-related_GTPase-like"/>
</dbReference>
<dbReference type="EMBL" id="CACRXK020027387">
    <property type="protein sequence ID" value="CAB4040875.1"/>
    <property type="molecule type" value="Genomic_DNA"/>
</dbReference>
<keyword evidence="3" id="KW-1185">Reference proteome</keyword>
<dbReference type="AlphaFoldDB" id="A0A6S7K5V3"/>
<gene>
    <name evidence="2" type="ORF">PACLA_8A001210</name>
</gene>
<dbReference type="Pfam" id="PF05049">
    <property type="entry name" value="IIGP"/>
    <property type="match status" value="1"/>
</dbReference>
<dbReference type="InterPro" id="IPR027417">
    <property type="entry name" value="P-loop_NTPase"/>
</dbReference>
<accession>A0A6S7K5V3</accession>
<evidence type="ECO:0000313" key="2">
    <source>
        <dbReference type="EMBL" id="CAB4040875.1"/>
    </source>
</evidence>
<protein>
    <submittedName>
        <fullName evidence="2">Interferon-inducible GTPase 5-like</fullName>
    </submittedName>
</protein>
<name>A0A6S7K5V3_PARCT</name>
<dbReference type="InterPro" id="IPR030385">
    <property type="entry name" value="G_IRG_dom"/>
</dbReference>
<dbReference type="Proteomes" id="UP001152795">
    <property type="component" value="Unassembled WGS sequence"/>
</dbReference>
<comment type="similarity">
    <text evidence="1">Belongs to the TRAFAC class dynamin-like GTPase superfamily. IRG family.</text>
</comment>
<proteinExistence type="inferred from homology"/>
<dbReference type="Gene3D" id="3.40.50.300">
    <property type="entry name" value="P-loop containing nucleotide triphosphate hydrolases"/>
    <property type="match status" value="1"/>
</dbReference>
<dbReference type="OrthoDB" id="5971534at2759"/>
<dbReference type="SUPFAM" id="SSF52540">
    <property type="entry name" value="P-loop containing nucleoside triphosphate hydrolases"/>
    <property type="match status" value="1"/>
</dbReference>